<dbReference type="EMBL" id="CAJVQB010000778">
    <property type="protein sequence ID" value="CAG8506936.1"/>
    <property type="molecule type" value="Genomic_DNA"/>
</dbReference>
<keyword evidence="3" id="KW-1185">Reference proteome</keyword>
<sequence length="113" mass="12295">MDSSISIYPLQNVQAGSTVSIRWTYSGTQISPFELGVTNTKTSADTILDNDVDLTKGSEPWMITVAGGSYKLFLRNLDNPASTYYSTVFTISTQNTQSPNTDQSEGNNISLLT</sequence>
<gene>
    <name evidence="2" type="ORF">GMARGA_LOCUS2483</name>
</gene>
<proteinExistence type="predicted"/>
<reference evidence="2 3" key="1">
    <citation type="submission" date="2021-06" db="EMBL/GenBank/DDBJ databases">
        <authorList>
            <person name="Kallberg Y."/>
            <person name="Tangrot J."/>
            <person name="Rosling A."/>
        </authorList>
    </citation>
    <scope>NUCLEOTIDE SEQUENCE [LARGE SCALE GENOMIC DNA]</scope>
    <source>
        <strain evidence="2 3">120-4 pot B 10/14</strain>
    </source>
</reference>
<evidence type="ECO:0000313" key="3">
    <source>
        <dbReference type="Proteomes" id="UP000789901"/>
    </source>
</evidence>
<feature type="region of interest" description="Disordered" evidence="1">
    <location>
        <begin position="94"/>
        <end position="113"/>
    </location>
</feature>
<evidence type="ECO:0000256" key="1">
    <source>
        <dbReference type="SAM" id="MobiDB-lite"/>
    </source>
</evidence>
<comment type="caution">
    <text evidence="2">The sequence shown here is derived from an EMBL/GenBank/DDBJ whole genome shotgun (WGS) entry which is preliminary data.</text>
</comment>
<name>A0ABM8W2B9_GIGMA</name>
<organism evidence="2 3">
    <name type="scientific">Gigaspora margarita</name>
    <dbReference type="NCBI Taxonomy" id="4874"/>
    <lineage>
        <taxon>Eukaryota</taxon>
        <taxon>Fungi</taxon>
        <taxon>Fungi incertae sedis</taxon>
        <taxon>Mucoromycota</taxon>
        <taxon>Glomeromycotina</taxon>
        <taxon>Glomeromycetes</taxon>
        <taxon>Diversisporales</taxon>
        <taxon>Gigasporaceae</taxon>
        <taxon>Gigaspora</taxon>
    </lineage>
</organism>
<accession>A0ABM8W2B9</accession>
<dbReference type="Proteomes" id="UP000789901">
    <property type="component" value="Unassembled WGS sequence"/>
</dbReference>
<evidence type="ECO:0000313" key="2">
    <source>
        <dbReference type="EMBL" id="CAG8506936.1"/>
    </source>
</evidence>
<protein>
    <submittedName>
        <fullName evidence="2">38527_t:CDS:1</fullName>
    </submittedName>
</protein>